<keyword evidence="2" id="KW-0732">Signal</keyword>
<protein>
    <recommendedName>
        <fullName evidence="5">Galactose oxidase</fullName>
    </recommendedName>
</protein>
<evidence type="ECO:0000256" key="1">
    <source>
        <dbReference type="SAM" id="MobiDB-lite"/>
    </source>
</evidence>
<comment type="caution">
    <text evidence="3">The sequence shown here is derived from an EMBL/GenBank/DDBJ whole genome shotgun (WGS) entry which is preliminary data.</text>
</comment>
<dbReference type="Proteomes" id="UP000603453">
    <property type="component" value="Unassembled WGS sequence"/>
</dbReference>
<name>A0A8H7V7I7_9FUNG</name>
<dbReference type="InterPro" id="IPR037293">
    <property type="entry name" value="Gal_Oxidase_central_sf"/>
</dbReference>
<dbReference type="OrthoDB" id="10251809at2759"/>
<evidence type="ECO:0000313" key="4">
    <source>
        <dbReference type="Proteomes" id="UP000603453"/>
    </source>
</evidence>
<proteinExistence type="predicted"/>
<sequence>MKQLDIKFWLLLLATTNSVIAQVASDARFSACIPSDAMSILDLTMYSGKTTDELATKWVRLYTNTENQNILPRSNPQSTQLPDGKTLLIVGGDISGNASGIPQTLSFNGETLSWDFYPNFEDSSFGNRQISNAASVYVPEYGFVLYGGLEVNYNNNFTYPGINATNFIDDGLQQRFIGYTKLEALDIRNTENPWRPSLSGNNVPNIFPNRQAAIFDAKNNAVFFFGGSHPDATNTLQTLFTFDTAITFNFTTKNWGVQKLNGQGPSPRYGHSANVALSDYCYVLDLDTYQWTQQTIPAATGVVLARTKHSVYGVETEIKLAEKLFILNVTNPLSITLLDTFTDPASVVPANTTSQPTSETTPNSNSTTYLADASKKGLTSGAIIGIAVGISVAVNWDELENKYAEAPPTHYPEGHFRYSSQLPDGISENETTQTPDSSSALRTQSETKAQRPDVPDNYKASRVN</sequence>
<dbReference type="EMBL" id="JAEPRD010000004">
    <property type="protein sequence ID" value="KAG2213036.1"/>
    <property type="molecule type" value="Genomic_DNA"/>
</dbReference>
<dbReference type="SUPFAM" id="SSF117281">
    <property type="entry name" value="Kelch motif"/>
    <property type="match status" value="1"/>
</dbReference>
<dbReference type="AlphaFoldDB" id="A0A8H7V7I7"/>
<gene>
    <name evidence="3" type="ORF">INT47_011185</name>
</gene>
<feature type="region of interest" description="Disordered" evidence="1">
    <location>
        <begin position="346"/>
        <end position="368"/>
    </location>
</feature>
<feature type="signal peptide" evidence="2">
    <location>
        <begin position="1"/>
        <end position="21"/>
    </location>
</feature>
<keyword evidence="4" id="KW-1185">Reference proteome</keyword>
<accession>A0A8H7V7I7</accession>
<evidence type="ECO:0000313" key="3">
    <source>
        <dbReference type="EMBL" id="KAG2213036.1"/>
    </source>
</evidence>
<feature type="chain" id="PRO_5034777915" description="Galactose oxidase" evidence="2">
    <location>
        <begin position="22"/>
        <end position="464"/>
    </location>
</feature>
<dbReference type="InterPro" id="IPR015915">
    <property type="entry name" value="Kelch-typ_b-propeller"/>
</dbReference>
<reference evidence="3" key="1">
    <citation type="submission" date="2020-12" db="EMBL/GenBank/DDBJ databases">
        <title>Metabolic potential, ecology and presence of endohyphal bacteria is reflected in genomic diversity of Mucoromycotina.</title>
        <authorList>
            <person name="Muszewska A."/>
            <person name="Okrasinska A."/>
            <person name="Steczkiewicz K."/>
            <person name="Drgas O."/>
            <person name="Orlowska M."/>
            <person name="Perlinska-Lenart U."/>
            <person name="Aleksandrzak-Piekarczyk T."/>
            <person name="Szatraj K."/>
            <person name="Zielenkiewicz U."/>
            <person name="Pilsyk S."/>
            <person name="Malc E."/>
            <person name="Mieczkowski P."/>
            <person name="Kruszewska J.S."/>
            <person name="Biernat P."/>
            <person name="Pawlowska J."/>
        </authorList>
    </citation>
    <scope>NUCLEOTIDE SEQUENCE</scope>
    <source>
        <strain evidence="3">WA0000017839</strain>
    </source>
</reference>
<organism evidence="3 4">
    <name type="scientific">Mucor saturninus</name>
    <dbReference type="NCBI Taxonomy" id="64648"/>
    <lineage>
        <taxon>Eukaryota</taxon>
        <taxon>Fungi</taxon>
        <taxon>Fungi incertae sedis</taxon>
        <taxon>Mucoromycota</taxon>
        <taxon>Mucoromycotina</taxon>
        <taxon>Mucoromycetes</taxon>
        <taxon>Mucorales</taxon>
        <taxon>Mucorineae</taxon>
        <taxon>Mucoraceae</taxon>
        <taxon>Mucor</taxon>
    </lineage>
</organism>
<feature type="compositionally biased region" description="Polar residues" evidence="1">
    <location>
        <begin position="418"/>
        <end position="447"/>
    </location>
</feature>
<evidence type="ECO:0000256" key="2">
    <source>
        <dbReference type="SAM" id="SignalP"/>
    </source>
</evidence>
<dbReference type="Gene3D" id="2.130.10.80">
    <property type="entry name" value="Galactose oxidase/kelch, beta-propeller"/>
    <property type="match status" value="1"/>
</dbReference>
<evidence type="ECO:0008006" key="5">
    <source>
        <dbReference type="Google" id="ProtNLM"/>
    </source>
</evidence>
<feature type="region of interest" description="Disordered" evidence="1">
    <location>
        <begin position="405"/>
        <end position="464"/>
    </location>
</feature>
<feature type="compositionally biased region" description="Low complexity" evidence="1">
    <location>
        <begin position="351"/>
        <end position="368"/>
    </location>
</feature>